<evidence type="ECO:0000313" key="3">
    <source>
        <dbReference type="EMBL" id="MFB2838738.1"/>
    </source>
</evidence>
<dbReference type="Proteomes" id="UP001576780">
    <property type="component" value="Unassembled WGS sequence"/>
</dbReference>
<name>A0ABV4WUH7_9CYAN</name>
<evidence type="ECO:0000313" key="4">
    <source>
        <dbReference type="Proteomes" id="UP001576780"/>
    </source>
</evidence>
<accession>A0ABV4WUH7</accession>
<protein>
    <submittedName>
        <fullName evidence="3">Uncharacterized protein</fullName>
    </submittedName>
</protein>
<gene>
    <name evidence="3" type="ORF">ACE1CA_29980</name>
</gene>
<evidence type="ECO:0000256" key="1">
    <source>
        <dbReference type="SAM" id="MobiDB-lite"/>
    </source>
</evidence>
<dbReference type="RefSeq" id="WP_413281037.1">
    <property type="nucleotide sequence ID" value="NZ_JBHFNT010000276.1"/>
</dbReference>
<proteinExistence type="predicted"/>
<reference evidence="3 4" key="1">
    <citation type="submission" date="2024-09" db="EMBL/GenBank/DDBJ databases">
        <title>Floridaenema gen nov. (Aerosakkonemataceae, Aerosakkonematales ord. nov., Cyanobacteria) from benthic tropical and subtropical fresh waters, with the description of four new species.</title>
        <authorList>
            <person name="Moretto J.A."/>
            <person name="Berthold D.E."/>
            <person name="Lefler F.W."/>
            <person name="Huang I.-S."/>
            <person name="Laughinghouse H. IV."/>
        </authorList>
    </citation>
    <scope>NUCLEOTIDE SEQUENCE [LARGE SCALE GENOMIC DNA]</scope>
    <source>
        <strain evidence="3 4">BLCC-F167</strain>
    </source>
</reference>
<keyword evidence="2" id="KW-0472">Membrane</keyword>
<evidence type="ECO:0000256" key="2">
    <source>
        <dbReference type="SAM" id="Phobius"/>
    </source>
</evidence>
<dbReference type="EMBL" id="JBHFNT010000276">
    <property type="protein sequence ID" value="MFB2838738.1"/>
    <property type="molecule type" value="Genomic_DNA"/>
</dbReference>
<feature type="region of interest" description="Disordered" evidence="1">
    <location>
        <begin position="219"/>
        <end position="238"/>
    </location>
</feature>
<keyword evidence="2" id="KW-1133">Transmembrane helix</keyword>
<sequence>MLINSFIINTFLGTILFISLSKFSQFLIDNKELFQVATNIATILGIPVSIYVYYVSKKKERELREFEIYDRMDEKFVNYIMLCFENPELDIFEIPLETLPHNVLENKLDVSGINETTSEKNRKEIIAYTILISIFERYYISCMRQQGKVDALSAWEAYMELWFTRSRFRAAWNLINIRKQLERANLPDNQTGYNVEFVRQMNKICDKVSRKFVRKAEYPDLHPHHSPPSQIPNKTDIF</sequence>
<comment type="caution">
    <text evidence="3">The sequence shown here is derived from an EMBL/GenBank/DDBJ whole genome shotgun (WGS) entry which is preliminary data.</text>
</comment>
<feature type="transmembrane region" description="Helical" evidence="2">
    <location>
        <begin position="7"/>
        <end position="28"/>
    </location>
</feature>
<feature type="compositionally biased region" description="Polar residues" evidence="1">
    <location>
        <begin position="227"/>
        <end position="238"/>
    </location>
</feature>
<feature type="transmembrane region" description="Helical" evidence="2">
    <location>
        <begin position="34"/>
        <end position="54"/>
    </location>
</feature>
<organism evidence="3 4">
    <name type="scientific">Floridaenema evergladense BLCC-F167</name>
    <dbReference type="NCBI Taxonomy" id="3153639"/>
    <lineage>
        <taxon>Bacteria</taxon>
        <taxon>Bacillati</taxon>
        <taxon>Cyanobacteriota</taxon>
        <taxon>Cyanophyceae</taxon>
        <taxon>Oscillatoriophycideae</taxon>
        <taxon>Aerosakkonematales</taxon>
        <taxon>Aerosakkonemataceae</taxon>
        <taxon>Floridanema</taxon>
        <taxon>Floridanema evergladense</taxon>
    </lineage>
</organism>
<keyword evidence="4" id="KW-1185">Reference proteome</keyword>
<keyword evidence="2" id="KW-0812">Transmembrane</keyword>